<dbReference type="InterPro" id="IPR016169">
    <property type="entry name" value="FAD-bd_PCMH_sub2"/>
</dbReference>
<dbReference type="GO" id="GO:0018695">
    <property type="term" value="F:4-cresol dehydrogenase (hydroxylating) activity"/>
    <property type="evidence" value="ECO:0007669"/>
    <property type="project" value="UniProtKB-EC"/>
</dbReference>
<protein>
    <submittedName>
        <fullName evidence="3">4-cresol dehydrogenase [hydroxylating] flavoprotein subunit</fullName>
        <ecNumber evidence="3">1.17.9.1</ecNumber>
    </submittedName>
</protein>
<dbReference type="Gene3D" id="3.30.43.10">
    <property type="entry name" value="Uridine Diphospho-n-acetylenolpyruvylglucosamine Reductase, domain 2"/>
    <property type="match status" value="1"/>
</dbReference>
<dbReference type="PROSITE" id="PS51387">
    <property type="entry name" value="FAD_PCMH"/>
    <property type="match status" value="1"/>
</dbReference>
<proteinExistence type="predicted"/>
<keyword evidence="3" id="KW-0560">Oxidoreductase</keyword>
<evidence type="ECO:0000256" key="1">
    <source>
        <dbReference type="ARBA" id="ARBA00022827"/>
    </source>
</evidence>
<dbReference type="Gene3D" id="3.30.465.10">
    <property type="match status" value="1"/>
</dbReference>
<dbReference type="InterPro" id="IPR036318">
    <property type="entry name" value="FAD-bd_PCMH-like_sf"/>
</dbReference>
<accession>A0ABZ0S735</accession>
<dbReference type="RefSeq" id="WP_328986673.1">
    <property type="nucleotide sequence ID" value="NZ_CP121472.1"/>
</dbReference>
<gene>
    <name evidence="3" type="primary">pchF</name>
    <name evidence="3" type="ORF">Thiowin_01069</name>
</gene>
<dbReference type="SUPFAM" id="SSF56176">
    <property type="entry name" value="FAD-binding/transporter-associated domain-like"/>
    <property type="match status" value="1"/>
</dbReference>
<dbReference type="EC" id="1.17.9.1" evidence="3"/>
<reference evidence="3 4" key="1">
    <citation type="journal article" date="2023" name="Microorganisms">
        <title>Thiorhodovibrio frisius and Trv. litoralis spp. nov., Two Novel Members from a Clade of Fastidious Purple Sulfur Bacteria That Exhibit Unique Red-Shifted Light-Harvesting Capabilities.</title>
        <authorList>
            <person name="Methner A."/>
            <person name="Kuzyk S.B."/>
            <person name="Petersen J."/>
            <person name="Bauer S."/>
            <person name="Brinkmann H."/>
            <person name="Sichau K."/>
            <person name="Wanner G."/>
            <person name="Wolf J."/>
            <person name="Neumann-Schaal M."/>
            <person name="Henke P."/>
            <person name="Tank M."/>
            <person name="Sproer C."/>
            <person name="Bunk B."/>
            <person name="Overmann J."/>
        </authorList>
    </citation>
    <scope>NUCLEOTIDE SEQUENCE [LARGE SCALE GENOMIC DNA]</scope>
    <source>
        <strain evidence="3 4">DSM 6702</strain>
    </source>
</reference>
<evidence type="ECO:0000313" key="4">
    <source>
        <dbReference type="Proteomes" id="UP001432180"/>
    </source>
</evidence>
<dbReference type="InterPro" id="IPR016166">
    <property type="entry name" value="FAD-bd_PCMH"/>
</dbReference>
<name>A0ABZ0S735_9GAMM</name>
<evidence type="ECO:0000313" key="3">
    <source>
        <dbReference type="EMBL" id="WPL16122.1"/>
    </source>
</evidence>
<evidence type="ECO:0000259" key="2">
    <source>
        <dbReference type="PROSITE" id="PS51387"/>
    </source>
</evidence>
<keyword evidence="4" id="KW-1185">Reference proteome</keyword>
<dbReference type="InterPro" id="IPR016170">
    <property type="entry name" value="Cytok_DH_C_sf"/>
</dbReference>
<dbReference type="Gene3D" id="3.40.462.10">
    <property type="entry name" value="FAD-linked oxidases, C-terminal domain"/>
    <property type="match status" value="1"/>
</dbReference>
<keyword evidence="1" id="KW-0285">Flavoprotein</keyword>
<dbReference type="PANTHER" id="PTHR11748">
    <property type="entry name" value="D-LACTATE DEHYDROGENASE"/>
    <property type="match status" value="1"/>
</dbReference>
<dbReference type="InterPro" id="IPR016167">
    <property type="entry name" value="FAD-bd_PCMH_sub1"/>
</dbReference>
<dbReference type="Pfam" id="PF01565">
    <property type="entry name" value="FAD_binding_4"/>
    <property type="match status" value="1"/>
</dbReference>
<feature type="domain" description="FAD-binding PCMH-type" evidence="2">
    <location>
        <begin position="37"/>
        <end position="227"/>
    </location>
</feature>
<dbReference type="InterPro" id="IPR006094">
    <property type="entry name" value="Oxid_FAD_bind_N"/>
</dbReference>
<sequence length="445" mass="47728">MPNATNTPAALTDWRSLLGNAQVLDGAQAQQAYGADTTGVRRTLAGALRPTDAEQISEIVRIAARHRQPLYPISTGNNWGYGGALPARDDCVILDLSGLKRILHFDAELGVVTVQPGVTQAMLADFLDQGGHPFLVPVTGAGPHCSLLGNALERGYGITPETDHFGAVSDLEAILADGTRYRSALREAGGEDIARLFRWGIGPYSAGLFTQSNFGIVTQVSIQLARRPDGVCALLFSLKDDSLLETAVERVRTILQRLPGVVGGINLMNQHRVLAMTAPFPADRLDAHGLIPPEVLREMGRDYHVFPWTGFGTLYGSKGLIAAARREIRQALKGIASRLLFLSPSNAKTLAGLASLLPGAFGQRLGKTAATLGRSLELVAGRPNETALPLCYWRHPRGMGEGPLNPARDGCGLRWYAPWCPCARPPSAPMSRWSGALRPSMALSH</sequence>
<organism evidence="3 4">
    <name type="scientific">Thiorhodovibrio winogradskyi</name>
    <dbReference type="NCBI Taxonomy" id="77007"/>
    <lineage>
        <taxon>Bacteria</taxon>
        <taxon>Pseudomonadati</taxon>
        <taxon>Pseudomonadota</taxon>
        <taxon>Gammaproteobacteria</taxon>
        <taxon>Chromatiales</taxon>
        <taxon>Chromatiaceae</taxon>
        <taxon>Thiorhodovibrio</taxon>
    </lineage>
</organism>
<keyword evidence="1" id="KW-0274">FAD</keyword>
<dbReference type="Proteomes" id="UP001432180">
    <property type="component" value="Chromosome"/>
</dbReference>
<dbReference type="EMBL" id="CP121472">
    <property type="protein sequence ID" value="WPL16122.1"/>
    <property type="molecule type" value="Genomic_DNA"/>
</dbReference>